<evidence type="ECO:0000313" key="2">
    <source>
        <dbReference type="Ensembl" id="ENSEBUP00000013051.1"/>
    </source>
</evidence>
<feature type="transmembrane region" description="Helical" evidence="1">
    <location>
        <begin position="841"/>
        <end position="864"/>
    </location>
</feature>
<feature type="transmembrane region" description="Helical" evidence="1">
    <location>
        <begin position="1031"/>
        <end position="1054"/>
    </location>
</feature>
<keyword evidence="3" id="KW-1185">Reference proteome</keyword>
<dbReference type="Ensembl" id="ENSEBUT00000013628.1">
    <property type="protein sequence ID" value="ENSEBUP00000013051.1"/>
    <property type="gene ID" value="ENSEBUG00000008262.1"/>
</dbReference>
<dbReference type="SUPFAM" id="SSF53822">
    <property type="entry name" value="Periplasmic binding protein-like I"/>
    <property type="match status" value="1"/>
</dbReference>
<proteinExistence type="predicted"/>
<feature type="transmembrane region" description="Helical" evidence="1">
    <location>
        <begin position="770"/>
        <end position="792"/>
    </location>
</feature>
<name>A0A8C4QBV7_EPTBU</name>
<reference evidence="2" key="2">
    <citation type="submission" date="2025-09" db="UniProtKB">
        <authorList>
            <consortium name="Ensembl"/>
        </authorList>
    </citation>
    <scope>IDENTIFICATION</scope>
</reference>
<sequence length="1165" mass="127412">MYFVEMSFILQAFNANLRLKDVLSAQSKKSAHKPFICFPFRQAQNVLPSKMAQISISKVQRRDDSSQLQPLARGSREASTYHVMVAFWLLCAVCLLLPGTEGHPEPCVLLAKIGHSLRLGLALPQASAYSHALRRVIRSATVATAARRALPYNLTLELVPVPQWDCPKCRFTTAQTTDPAWRLRAICGGVVSRGVTAILAFPSGATDWLQAELLGLGLGLPVLAVAVPGMEAPFPMQRQSLLLPLRVTWRPGPALLAHLLNAAGWTSVGLLLCPGDEPWETYRQFLHHAQKEDIDLQTVLPLSLVNQEGASDRGSADKQSSRSQGLVDQLRTLQAVPAPAVLAVIGCSLTETRNLLEAAAVAGLGSRRWVLTDVPDHTSLSWLAVQGFVPKGTVAIEAAKPQWHEKKQIKSQNFQAVDSRWRSSGHKNTYRNMKLSANLRWLGRERKGGSEWQQQSTAWPQDNHKMAVTKPASFWPREQENGFNVQNPKSVEEKEGFPFWHRTASVERRQEWTGSDGLPRAQENMLWLEAVVSDGLELLGHAVRTAANVTPELALLPATTSCFSASSNHLSKKTPGAFLYSFILNTTFEGALGLVSMVDGKVTVTPNPTPIWQFEFNSKQGQEPQWRQVGEGDAEKLWMENTFWMDRQHHTLQVIISAAPPLLSTTNQAQSRRCESGRRCTRSNGREGCCSGLIVAFLSQLALDLGGLLELRESQGLNDGKFDIDLAVAFRPELSASRLDYIGPVLTTGIWVLSLESYNSAGLTTSISCLHWIALAALAACVGLTSSAMVCFERATRGRGKKEAAKRKPQRQKLGLIIGFCCSLLAGRPKHGLLVQSRVTWLVGSVWATASLFLIAGLTAQLVAEWTRLRQAHNIVNDIWTGEQSGIFHSPKQRIAVVAGSAVETSLKQFPLQQPYIVPWAVKSAADGLELLRSGEVRGLMLDGVTAWHTIAQDSLCRFSLSGPLQWSTELGLAVTPGSPFLQPIADLMEHYHDNGVLNKLQTQWLNLTACASHVEAHQAWRLDIADFTSLFAFLAAGLVLSLLIAAGECLAAYKGCLHPAPQARPGELRAVIGLDSALGPLDSQIDSSVGQSSTGASFGELPLPGGASQAIETLEDPEDADVRAMASVWVELTELDREIASIKQQLSRVTYRRQELAHALDSMR</sequence>
<dbReference type="InterPro" id="IPR028082">
    <property type="entry name" value="Peripla_BP_I"/>
</dbReference>
<reference evidence="2" key="1">
    <citation type="submission" date="2025-08" db="UniProtKB">
        <authorList>
            <consortium name="Ensembl"/>
        </authorList>
    </citation>
    <scope>IDENTIFICATION</scope>
</reference>
<dbReference type="AlphaFoldDB" id="A0A8C4QBV7"/>
<evidence type="ECO:0000256" key="1">
    <source>
        <dbReference type="SAM" id="Phobius"/>
    </source>
</evidence>
<feature type="transmembrane region" description="Helical" evidence="1">
    <location>
        <begin position="813"/>
        <end position="829"/>
    </location>
</feature>
<dbReference type="Proteomes" id="UP000694388">
    <property type="component" value="Unplaced"/>
</dbReference>
<dbReference type="GeneTree" id="ENSGT00990000210434"/>
<protein>
    <submittedName>
        <fullName evidence="2">Uncharacterized protein</fullName>
    </submittedName>
</protein>
<keyword evidence="1" id="KW-0472">Membrane</keyword>
<organism evidence="2 3">
    <name type="scientific">Eptatretus burgeri</name>
    <name type="common">Inshore hagfish</name>
    <dbReference type="NCBI Taxonomy" id="7764"/>
    <lineage>
        <taxon>Eukaryota</taxon>
        <taxon>Metazoa</taxon>
        <taxon>Chordata</taxon>
        <taxon>Craniata</taxon>
        <taxon>Vertebrata</taxon>
        <taxon>Cyclostomata</taxon>
        <taxon>Myxini</taxon>
        <taxon>Myxiniformes</taxon>
        <taxon>Myxinidae</taxon>
        <taxon>Eptatretinae</taxon>
        <taxon>Eptatretus</taxon>
    </lineage>
</organism>
<keyword evidence="1" id="KW-1133">Transmembrane helix</keyword>
<evidence type="ECO:0000313" key="3">
    <source>
        <dbReference type="Proteomes" id="UP000694388"/>
    </source>
</evidence>
<accession>A0A8C4QBV7</accession>
<dbReference type="SUPFAM" id="SSF53850">
    <property type="entry name" value="Periplasmic binding protein-like II"/>
    <property type="match status" value="1"/>
</dbReference>
<dbReference type="Gene3D" id="3.40.190.10">
    <property type="entry name" value="Periplasmic binding protein-like II"/>
    <property type="match status" value="2"/>
</dbReference>
<dbReference type="Gene3D" id="3.40.50.2300">
    <property type="match status" value="1"/>
</dbReference>
<keyword evidence="1" id="KW-0812">Transmembrane</keyword>